<dbReference type="Proteomes" id="UP000199400">
    <property type="component" value="Unassembled WGS sequence"/>
</dbReference>
<dbReference type="SUPFAM" id="SSF53335">
    <property type="entry name" value="S-adenosyl-L-methionine-dependent methyltransferases"/>
    <property type="match status" value="1"/>
</dbReference>
<dbReference type="CDD" id="cd02440">
    <property type="entry name" value="AdoMet_MTases"/>
    <property type="match status" value="1"/>
</dbReference>
<reference evidence="8" key="1">
    <citation type="submission" date="2016-10" db="EMBL/GenBank/DDBJ databases">
        <authorList>
            <person name="Varghese N."/>
            <person name="Submissions S."/>
        </authorList>
    </citation>
    <scope>NUCLEOTIDE SEQUENCE [LARGE SCALE GENOMIC DNA]</scope>
    <source>
        <strain evidence="8">ATCC 25963</strain>
    </source>
</reference>
<evidence type="ECO:0000256" key="4">
    <source>
        <dbReference type="PIRSR" id="PIRSR005739-1"/>
    </source>
</evidence>
<dbReference type="InterPro" id="IPR029063">
    <property type="entry name" value="SAM-dependent_MTases_sf"/>
</dbReference>
<feature type="domain" description="O-methyltransferase dimerisation" evidence="6">
    <location>
        <begin position="18"/>
        <end position="90"/>
    </location>
</feature>
<gene>
    <name evidence="7" type="ORF">SAMN02745121_06171</name>
</gene>
<dbReference type="STRING" id="54.SAMN02745121_06171"/>
<dbReference type="InterPro" id="IPR012967">
    <property type="entry name" value="COMT_dimerisation"/>
</dbReference>
<evidence type="ECO:0000313" key="8">
    <source>
        <dbReference type="Proteomes" id="UP000199400"/>
    </source>
</evidence>
<keyword evidence="2 7" id="KW-0808">Transferase</keyword>
<evidence type="ECO:0000256" key="1">
    <source>
        <dbReference type="ARBA" id="ARBA00022603"/>
    </source>
</evidence>
<keyword evidence="1 7" id="KW-0489">Methyltransferase</keyword>
<feature type="domain" description="O-methyltransferase C-terminal" evidence="5">
    <location>
        <begin position="112"/>
        <end position="313"/>
    </location>
</feature>
<evidence type="ECO:0000259" key="5">
    <source>
        <dbReference type="Pfam" id="PF00891"/>
    </source>
</evidence>
<dbReference type="InterPro" id="IPR001077">
    <property type="entry name" value="COMT_C"/>
</dbReference>
<dbReference type="Pfam" id="PF00891">
    <property type="entry name" value="Methyltransf_2"/>
    <property type="match status" value="1"/>
</dbReference>
<keyword evidence="3" id="KW-0949">S-adenosyl-L-methionine</keyword>
<dbReference type="Gene3D" id="1.10.287.1350">
    <property type="match status" value="1"/>
</dbReference>
<dbReference type="SUPFAM" id="SSF46785">
    <property type="entry name" value="Winged helix' DNA-binding domain"/>
    <property type="match status" value="1"/>
</dbReference>
<evidence type="ECO:0000256" key="2">
    <source>
        <dbReference type="ARBA" id="ARBA00022679"/>
    </source>
</evidence>
<protein>
    <submittedName>
        <fullName evidence="7">O-methyltransferase</fullName>
    </submittedName>
</protein>
<dbReference type="Gene3D" id="3.40.50.150">
    <property type="entry name" value="Vaccinia Virus protein VP39"/>
    <property type="match status" value="1"/>
</dbReference>
<dbReference type="AlphaFoldDB" id="A0A1I2EMS7"/>
<dbReference type="GO" id="GO:0008171">
    <property type="term" value="F:O-methyltransferase activity"/>
    <property type="evidence" value="ECO:0007669"/>
    <property type="project" value="InterPro"/>
</dbReference>
<dbReference type="Gene3D" id="1.10.10.10">
    <property type="entry name" value="Winged helix-like DNA-binding domain superfamily/Winged helix DNA-binding domain"/>
    <property type="match status" value="1"/>
</dbReference>
<proteinExistence type="predicted"/>
<dbReference type="GO" id="GO:0032259">
    <property type="term" value="P:methylation"/>
    <property type="evidence" value="ECO:0007669"/>
    <property type="project" value="UniProtKB-KW"/>
</dbReference>
<evidence type="ECO:0000256" key="3">
    <source>
        <dbReference type="ARBA" id="ARBA00022691"/>
    </source>
</evidence>
<dbReference type="PROSITE" id="PS51683">
    <property type="entry name" value="SAM_OMT_II"/>
    <property type="match status" value="1"/>
</dbReference>
<keyword evidence="8" id="KW-1185">Reference proteome</keyword>
<feature type="active site" description="Proton acceptor" evidence="4">
    <location>
        <position position="248"/>
    </location>
</feature>
<accession>A0A1I2EMS7</accession>
<dbReference type="PANTHER" id="PTHR43712:SF2">
    <property type="entry name" value="O-METHYLTRANSFERASE CICE"/>
    <property type="match status" value="1"/>
</dbReference>
<dbReference type="InterPro" id="IPR036390">
    <property type="entry name" value="WH_DNA-bd_sf"/>
</dbReference>
<sequence length="336" mass="36252">MPGRQAPPGDDELYLTVGAYVVPQLLYVAARLGLADLLAAGPMALEDMSEQTGAHPATLVRVLRALASVGVFVRGRDGRWRMTRAAEPLLDDHPRSRRAAILFAGHEQHLAWGAVMHTVASGKPAFDYAFGHSLHRHLATDEAAMATAEALRARRAARRDPAVVAALDLAGARSIVDVGGGGGELLIALLSQRPGVRGVVVEAPHVAGRTRARLQALGWGERCEVVVADARERLPAGHDVYLLAEVVHCYDDDDASRILRNCRGRRVVVVERVLPAGGRAAADRLADLHMLVMYGGRERTRREYAELFAAAGLRLRRVTPTASWVSLLEGAPRVAR</sequence>
<dbReference type="GO" id="GO:0046983">
    <property type="term" value="F:protein dimerization activity"/>
    <property type="evidence" value="ECO:0007669"/>
    <property type="project" value="InterPro"/>
</dbReference>
<organism evidence="7 8">
    <name type="scientific">Nannocystis exedens</name>
    <dbReference type="NCBI Taxonomy" id="54"/>
    <lineage>
        <taxon>Bacteria</taxon>
        <taxon>Pseudomonadati</taxon>
        <taxon>Myxococcota</taxon>
        <taxon>Polyangia</taxon>
        <taxon>Nannocystales</taxon>
        <taxon>Nannocystaceae</taxon>
        <taxon>Nannocystis</taxon>
    </lineage>
</organism>
<evidence type="ECO:0000259" key="6">
    <source>
        <dbReference type="Pfam" id="PF08100"/>
    </source>
</evidence>
<dbReference type="EMBL" id="FOMX01000023">
    <property type="protein sequence ID" value="SFE94394.1"/>
    <property type="molecule type" value="Genomic_DNA"/>
</dbReference>
<dbReference type="PANTHER" id="PTHR43712">
    <property type="entry name" value="PUTATIVE (AFU_ORTHOLOGUE AFUA_4G14580)-RELATED"/>
    <property type="match status" value="1"/>
</dbReference>
<evidence type="ECO:0000313" key="7">
    <source>
        <dbReference type="EMBL" id="SFE94394.1"/>
    </source>
</evidence>
<dbReference type="PIRSF" id="PIRSF005739">
    <property type="entry name" value="O-mtase"/>
    <property type="match status" value="1"/>
</dbReference>
<dbReference type="InterPro" id="IPR036388">
    <property type="entry name" value="WH-like_DNA-bd_sf"/>
</dbReference>
<dbReference type="InterPro" id="IPR016461">
    <property type="entry name" value="COMT-like"/>
</dbReference>
<dbReference type="RefSeq" id="WP_170136235.1">
    <property type="nucleotide sequence ID" value="NZ_FOMX01000023.1"/>
</dbReference>
<name>A0A1I2EMS7_9BACT</name>
<dbReference type="Pfam" id="PF08100">
    <property type="entry name" value="Dimerisation"/>
    <property type="match status" value="1"/>
</dbReference>